<evidence type="ECO:0008006" key="3">
    <source>
        <dbReference type="Google" id="ProtNLM"/>
    </source>
</evidence>
<proteinExistence type="predicted"/>
<reference evidence="1" key="1">
    <citation type="submission" date="2022-01" db="EMBL/GenBank/DDBJ databases">
        <authorList>
            <person name="Criscuolo A."/>
        </authorList>
    </citation>
    <scope>NUCLEOTIDE SEQUENCE</scope>
    <source>
        <strain evidence="1">CIP111893</strain>
    </source>
</reference>
<sequence>MEASLVMPVVLMVIILFVCLIRLSAVQMALHGAVSQTVRQAAANIKPIELAIQQASGYMPPQLGGLGVPLMEAMPEIRSVAATLAGWLPSPAGPLMSEALNGNWKPLEDVAATSIGRTVVEPLLRHEADKEVLDVSELKLSKLSLPDLQEKAEPYIRIEAEYTFKLGLPFTKRSIVLREQAEERVWVSDAAPAPRGSGAESGTESTRANIQIVSIEPNPLRPGKKATIVVQSDPNRKLSLGVSYKSGQSVARNLGDATADGEGAVKWSWLVSGNTTPGVWELIITADDGTKVARHFVVESSGNRD</sequence>
<comment type="caution">
    <text evidence="1">The sequence shown here is derived from an EMBL/GenBank/DDBJ whole genome shotgun (WGS) entry which is preliminary data.</text>
</comment>
<keyword evidence="2" id="KW-1185">Reference proteome</keyword>
<evidence type="ECO:0000313" key="2">
    <source>
        <dbReference type="Proteomes" id="UP000838686"/>
    </source>
</evidence>
<evidence type="ECO:0000313" key="1">
    <source>
        <dbReference type="EMBL" id="CAH1190210.1"/>
    </source>
</evidence>
<dbReference type="Proteomes" id="UP000838686">
    <property type="component" value="Unassembled WGS sequence"/>
</dbReference>
<accession>A0ABN8FRC7</accession>
<gene>
    <name evidence="1" type="ORF">PAECIP111893_00230</name>
</gene>
<organism evidence="1 2">
    <name type="scientific">Paenibacillus plantiphilus</name>
    <dbReference type="NCBI Taxonomy" id="2905650"/>
    <lineage>
        <taxon>Bacteria</taxon>
        <taxon>Bacillati</taxon>
        <taxon>Bacillota</taxon>
        <taxon>Bacilli</taxon>
        <taxon>Bacillales</taxon>
        <taxon>Paenibacillaceae</taxon>
        <taxon>Paenibacillus</taxon>
    </lineage>
</organism>
<dbReference type="EMBL" id="CAKMMF010000001">
    <property type="protein sequence ID" value="CAH1190210.1"/>
    <property type="molecule type" value="Genomic_DNA"/>
</dbReference>
<protein>
    <recommendedName>
        <fullName evidence="3">TadE-like protein</fullName>
    </recommendedName>
</protein>
<name>A0ABN8FRC7_9BACL</name>